<organism evidence="2 3">
    <name type="scientific">Elysia crispata</name>
    <name type="common">lettuce slug</name>
    <dbReference type="NCBI Taxonomy" id="231223"/>
    <lineage>
        <taxon>Eukaryota</taxon>
        <taxon>Metazoa</taxon>
        <taxon>Spiralia</taxon>
        <taxon>Lophotrochozoa</taxon>
        <taxon>Mollusca</taxon>
        <taxon>Gastropoda</taxon>
        <taxon>Heterobranchia</taxon>
        <taxon>Euthyneura</taxon>
        <taxon>Panpulmonata</taxon>
        <taxon>Sacoglossa</taxon>
        <taxon>Placobranchoidea</taxon>
        <taxon>Plakobranchidae</taxon>
        <taxon>Elysia</taxon>
    </lineage>
</organism>
<reference evidence="2" key="1">
    <citation type="journal article" date="2023" name="G3 (Bethesda)">
        <title>A reference genome for the long-term kleptoplast-retaining sea slug Elysia crispata morphotype clarki.</title>
        <authorList>
            <person name="Eastman K.E."/>
            <person name="Pendleton A.L."/>
            <person name="Shaikh M.A."/>
            <person name="Suttiyut T."/>
            <person name="Ogas R."/>
            <person name="Tomko P."/>
            <person name="Gavelis G."/>
            <person name="Widhalm J.R."/>
            <person name="Wisecaver J.H."/>
        </authorList>
    </citation>
    <scope>NUCLEOTIDE SEQUENCE</scope>
    <source>
        <strain evidence="2">ECLA1</strain>
    </source>
</reference>
<keyword evidence="3" id="KW-1185">Reference proteome</keyword>
<comment type="caution">
    <text evidence="2">The sequence shown here is derived from an EMBL/GenBank/DDBJ whole genome shotgun (WGS) entry which is preliminary data.</text>
</comment>
<feature type="compositionally biased region" description="Polar residues" evidence="1">
    <location>
        <begin position="159"/>
        <end position="178"/>
    </location>
</feature>
<evidence type="ECO:0000256" key="1">
    <source>
        <dbReference type="SAM" id="MobiDB-lite"/>
    </source>
</evidence>
<proteinExistence type="predicted"/>
<dbReference type="AlphaFoldDB" id="A0AAE1A6E5"/>
<name>A0AAE1A6E5_9GAST</name>
<accession>A0AAE1A6E5</accession>
<dbReference type="Proteomes" id="UP001283361">
    <property type="component" value="Unassembled WGS sequence"/>
</dbReference>
<gene>
    <name evidence="2" type="ORF">RRG08_018930</name>
</gene>
<evidence type="ECO:0000313" key="3">
    <source>
        <dbReference type="Proteomes" id="UP001283361"/>
    </source>
</evidence>
<protein>
    <submittedName>
        <fullName evidence="2">Uncharacterized protein</fullName>
    </submittedName>
</protein>
<sequence length="215" mass="24261">MQVKIGSDRRGELAKPKLCCRSNSSKVVEEMTYMGMTINEITTTSSQAMFLLVWFATIKMAAAVFIDPALIEAMGLEPPSNPNHELMAEGGIPSTMALELTEGMTAVGMPSYFYNNNYWTQQFQQQLQQHLMQLAQHGQVTMPQHQLQQYANLGFHSAQTVPQPQSSLGLRFKSTPNPQQQQQQQQHSITQSNALLPQNMWITNNSIKTITRPWF</sequence>
<feature type="region of interest" description="Disordered" evidence="1">
    <location>
        <begin position="159"/>
        <end position="189"/>
    </location>
</feature>
<dbReference type="EMBL" id="JAWDGP010002624">
    <property type="protein sequence ID" value="KAK3781301.1"/>
    <property type="molecule type" value="Genomic_DNA"/>
</dbReference>
<evidence type="ECO:0000313" key="2">
    <source>
        <dbReference type="EMBL" id="KAK3781301.1"/>
    </source>
</evidence>